<accession>A0A8S5MNL0</accession>
<reference evidence="1" key="1">
    <citation type="journal article" date="2021" name="Proc. Natl. Acad. Sci. U.S.A.">
        <title>A Catalog of Tens of Thousands of Viruses from Human Metagenomes Reveals Hidden Associations with Chronic Diseases.</title>
        <authorList>
            <person name="Tisza M.J."/>
            <person name="Buck C.B."/>
        </authorList>
    </citation>
    <scope>NUCLEOTIDE SEQUENCE</scope>
    <source>
        <strain evidence="1">Ctxc31</strain>
    </source>
</reference>
<proteinExistence type="predicted"/>
<dbReference type="EMBL" id="BK014938">
    <property type="protein sequence ID" value="DAD83507.1"/>
    <property type="molecule type" value="Genomic_DNA"/>
</dbReference>
<sequence>MNETMYEKFENITGYDIKSFFQSFVDFVSTEYPYIVDYYQGGSIRQESFYALDRLTKEVNKIEPLFTLHKNSLNDLDAWELLDTFTEIQTKILTIRSSAKWMRSVFDYVRTNTIKVEKILQSDETFEDVSANLDAITPQDDWVNITVPQYITEELYTNSSSPIFSVNLQNVGLNYVDNVVDVLNGKSILGVDLDKSFTFENDDLKVIEYDQAMVQALELIQSSLKGSYPEFEDYGITNEFIGTTVNAIQYATIFKGLMNMFQRDSRWKTVELLDLKRDQDSIFLSIRATTITESNYIINIPI</sequence>
<organism evidence="1">
    <name type="scientific">Siphoviridae sp. ctxc31</name>
    <dbReference type="NCBI Taxonomy" id="2826520"/>
    <lineage>
        <taxon>Viruses</taxon>
        <taxon>Duplodnaviria</taxon>
        <taxon>Heunggongvirae</taxon>
        <taxon>Uroviricota</taxon>
        <taxon>Caudoviricetes</taxon>
    </lineage>
</organism>
<name>A0A8S5MNL0_9CAUD</name>
<evidence type="ECO:0000313" key="1">
    <source>
        <dbReference type="EMBL" id="DAD83507.1"/>
    </source>
</evidence>
<protein>
    <submittedName>
        <fullName evidence="1">Secretion system protein</fullName>
    </submittedName>
</protein>